<comment type="subcellular location">
    <subcellularLocation>
        <location evidence="1">Membrane</location>
        <topology evidence="1">Multi-pass membrane protein</topology>
    </subcellularLocation>
</comment>
<evidence type="ECO:0000313" key="10">
    <source>
        <dbReference type="EMBL" id="OKL63071.1"/>
    </source>
</evidence>
<dbReference type="InterPro" id="IPR036380">
    <property type="entry name" value="Isochorismatase-like_sf"/>
</dbReference>
<feature type="transmembrane region" description="Helical" evidence="8">
    <location>
        <begin position="181"/>
        <end position="199"/>
    </location>
</feature>
<dbReference type="Gene3D" id="3.40.50.850">
    <property type="entry name" value="Isochorismatase-like"/>
    <property type="match status" value="1"/>
</dbReference>
<evidence type="ECO:0000256" key="3">
    <source>
        <dbReference type="ARBA" id="ARBA00008974"/>
    </source>
</evidence>
<feature type="transmembrane region" description="Helical" evidence="8">
    <location>
        <begin position="75"/>
        <end position="100"/>
    </location>
</feature>
<sequence>MSSSPAGDIEKGEKGSVHVSPDVQIGESESLNTQTREHGALKTAASFFLSSGVELRGVEPVPPELRTDSAFNKIFTIWCTSLLCPLPLVTGMVGTLSYGMCLRDTSLLILFFSLLMCIPPAYILTISPQTGMRQMIQSRYSFGMYPNILVALLNMMTLCGYNIICLVTAGQTLAAISGDTISQTVGIVVIAVLSMLPALGGFHVIHQYERWAWIPAFIAIVIAVGSGGSKLKEQVPATSSDAPTIITFISLIAGYMLPYSTTVGDTAVYLGPNAPKWRIFFYCWMGICLPSIILMIVGAAIGGAVPNIPSWSDANDRDSVGGILVAMLQPLGGFGKFIAVMISLSVIAQIAPGFYSVSLNFQLIWPKFAMVPRIFFVIVVTAVDLGVGIKAAESFFNSLQDFLGIIGYWSAAFTGILLTEWFVFRKAKAASFDPRVWNSVGELPPGLAALTSFVLPFALVVPSMDQVCDPFFSAYFLPTSSFNSTEIDMPTELVESHPFYHDSKAAGYHQRIGWGAKPALVLIDVCRAYWSERSPLSLLSNPSGASSPDSMIRLLAAARQGDIPVIWCQVRYNHPSMLDGVILYKKSPGISIWQDGDTRGMDAWMPGLVPDWENETVVVKKNPSGFLATNMIGQLNGLGVDTIVLCGVSTSGCVRATAVDACGHGFRCMVVEEACGDRSVEIQKATLFDLDARFADVINEPEAIARMRMGWR</sequence>
<reference evidence="10 11" key="1">
    <citation type="submission" date="2015-06" db="EMBL/GenBank/DDBJ databases">
        <title>Talaromyces atroroseus IBT 11181 draft genome.</title>
        <authorList>
            <person name="Rasmussen K.B."/>
            <person name="Rasmussen S."/>
            <person name="Petersen B."/>
            <person name="Sicheritz-Ponten T."/>
            <person name="Mortensen U.H."/>
            <person name="Thrane U."/>
        </authorList>
    </citation>
    <scope>NUCLEOTIDE SEQUENCE [LARGE SCALE GENOMIC DNA]</scope>
    <source>
        <strain evidence="10 11">IBT 11181</strain>
    </source>
</reference>
<comment type="caution">
    <text evidence="10">The sequence shown here is derived from an EMBL/GenBank/DDBJ whole genome shotgun (WGS) entry which is preliminary data.</text>
</comment>
<evidence type="ECO:0000313" key="11">
    <source>
        <dbReference type="Proteomes" id="UP000214365"/>
    </source>
</evidence>
<accession>A0A1Q5QB14</accession>
<protein>
    <recommendedName>
        <fullName evidence="9">Isochorismatase-like domain-containing protein</fullName>
    </recommendedName>
</protein>
<organism evidence="10 11">
    <name type="scientific">Talaromyces atroroseus</name>
    <dbReference type="NCBI Taxonomy" id="1441469"/>
    <lineage>
        <taxon>Eukaryota</taxon>
        <taxon>Fungi</taxon>
        <taxon>Dikarya</taxon>
        <taxon>Ascomycota</taxon>
        <taxon>Pezizomycotina</taxon>
        <taxon>Eurotiomycetes</taxon>
        <taxon>Eurotiomycetidae</taxon>
        <taxon>Eurotiales</taxon>
        <taxon>Trichocomaceae</taxon>
        <taxon>Talaromyces</taxon>
        <taxon>Talaromyces sect. Trachyspermi</taxon>
    </lineage>
</organism>
<dbReference type="InterPro" id="IPR000868">
    <property type="entry name" value="Isochorismatase-like_dom"/>
</dbReference>
<dbReference type="PANTHER" id="PTHR31806:SF5">
    <property type="entry name" value="PURINE-CYTOSINE PERMEASE FCY21"/>
    <property type="match status" value="1"/>
</dbReference>
<feature type="transmembrane region" description="Helical" evidence="8">
    <location>
        <begin position="370"/>
        <end position="390"/>
    </location>
</feature>
<feature type="domain" description="Isochorismatase-like" evidence="9">
    <location>
        <begin position="519"/>
        <end position="699"/>
    </location>
</feature>
<dbReference type="RefSeq" id="XP_020123192.1">
    <property type="nucleotide sequence ID" value="XM_020260921.1"/>
</dbReference>
<dbReference type="PANTHER" id="PTHR31806">
    <property type="entry name" value="PURINE-CYTOSINE PERMEASE FCY2-RELATED"/>
    <property type="match status" value="1"/>
</dbReference>
<dbReference type="InterPro" id="IPR001248">
    <property type="entry name" value="Pur-cyt_permease"/>
</dbReference>
<feature type="transmembrane region" description="Helical" evidence="8">
    <location>
        <begin position="402"/>
        <end position="424"/>
    </location>
</feature>
<feature type="transmembrane region" description="Helical" evidence="8">
    <location>
        <begin position="279"/>
        <end position="301"/>
    </location>
</feature>
<name>A0A1Q5QB14_TALAT</name>
<evidence type="ECO:0000256" key="7">
    <source>
        <dbReference type="ARBA" id="ARBA00023136"/>
    </source>
</evidence>
<dbReference type="GeneID" id="31001030"/>
<feature type="transmembrane region" description="Helical" evidence="8">
    <location>
        <begin position="240"/>
        <end position="258"/>
    </location>
</feature>
<evidence type="ECO:0000256" key="6">
    <source>
        <dbReference type="ARBA" id="ARBA00022989"/>
    </source>
</evidence>
<dbReference type="AlphaFoldDB" id="A0A1Q5QB14"/>
<dbReference type="InterPro" id="IPR026030">
    <property type="entry name" value="Pur-cyt_permease_Fcy2/21/22"/>
</dbReference>
<evidence type="ECO:0000256" key="2">
    <source>
        <dbReference type="ARBA" id="ARBA00006336"/>
    </source>
</evidence>
<evidence type="ECO:0000256" key="8">
    <source>
        <dbReference type="SAM" id="Phobius"/>
    </source>
</evidence>
<dbReference type="Pfam" id="PF02133">
    <property type="entry name" value="Transp_cyt_pur"/>
    <property type="match status" value="1"/>
</dbReference>
<dbReference type="Pfam" id="PF00857">
    <property type="entry name" value="Isochorismatase"/>
    <property type="match status" value="1"/>
</dbReference>
<keyword evidence="5 8" id="KW-0812">Transmembrane</keyword>
<feature type="transmembrane region" description="Helical" evidence="8">
    <location>
        <begin position="148"/>
        <end position="169"/>
    </location>
</feature>
<keyword evidence="4" id="KW-0813">Transport</keyword>
<keyword evidence="11" id="KW-1185">Reference proteome</keyword>
<comment type="similarity">
    <text evidence="3">Belongs to the purine-cytosine permease (2.A.39) family.</text>
</comment>
<feature type="transmembrane region" description="Helical" evidence="8">
    <location>
        <begin position="211"/>
        <end position="228"/>
    </location>
</feature>
<evidence type="ECO:0000256" key="5">
    <source>
        <dbReference type="ARBA" id="ARBA00022692"/>
    </source>
</evidence>
<dbReference type="GO" id="GO:0005886">
    <property type="term" value="C:plasma membrane"/>
    <property type="evidence" value="ECO:0007669"/>
    <property type="project" value="TreeGrafter"/>
</dbReference>
<evidence type="ECO:0000256" key="1">
    <source>
        <dbReference type="ARBA" id="ARBA00004141"/>
    </source>
</evidence>
<dbReference type="EMBL" id="LFMY01000002">
    <property type="protein sequence ID" value="OKL63071.1"/>
    <property type="molecule type" value="Genomic_DNA"/>
</dbReference>
<feature type="transmembrane region" description="Helical" evidence="8">
    <location>
        <begin position="106"/>
        <end position="127"/>
    </location>
</feature>
<dbReference type="SUPFAM" id="SSF52499">
    <property type="entry name" value="Isochorismatase-like hydrolases"/>
    <property type="match status" value="1"/>
</dbReference>
<comment type="similarity">
    <text evidence="2">Belongs to the isochorismatase family.</text>
</comment>
<keyword evidence="7 8" id="KW-0472">Membrane</keyword>
<keyword evidence="6 8" id="KW-1133">Transmembrane helix</keyword>
<evidence type="ECO:0000259" key="9">
    <source>
        <dbReference type="Pfam" id="PF00857"/>
    </source>
</evidence>
<dbReference type="Proteomes" id="UP000214365">
    <property type="component" value="Unassembled WGS sequence"/>
</dbReference>
<dbReference type="GO" id="GO:0022857">
    <property type="term" value="F:transmembrane transporter activity"/>
    <property type="evidence" value="ECO:0007669"/>
    <property type="project" value="InterPro"/>
</dbReference>
<feature type="transmembrane region" description="Helical" evidence="8">
    <location>
        <begin position="337"/>
        <end position="358"/>
    </location>
</feature>
<dbReference type="OrthoDB" id="5428495at2759"/>
<evidence type="ECO:0000256" key="4">
    <source>
        <dbReference type="ARBA" id="ARBA00022448"/>
    </source>
</evidence>
<gene>
    <name evidence="10" type="ORF">UA08_01275</name>
</gene>
<proteinExistence type="inferred from homology"/>
<dbReference type="Gene3D" id="1.10.4160.10">
    <property type="entry name" value="Hydantoin permease"/>
    <property type="match status" value="1"/>
</dbReference>